<keyword evidence="3" id="KW-1185">Reference proteome</keyword>
<dbReference type="EMBL" id="KZ302314">
    <property type="protein sequence ID" value="PFH45668.1"/>
    <property type="molecule type" value="Genomic_DNA"/>
</dbReference>
<feature type="non-terminal residue" evidence="2">
    <location>
        <position position="97"/>
    </location>
</feature>
<dbReference type="Proteomes" id="UP000242287">
    <property type="component" value="Unassembled WGS sequence"/>
</dbReference>
<protein>
    <submittedName>
        <fullName evidence="2">Uncharacterized protein</fullName>
    </submittedName>
</protein>
<feature type="compositionally biased region" description="Low complexity" evidence="1">
    <location>
        <begin position="84"/>
        <end position="97"/>
    </location>
</feature>
<sequence>MNFVDTIANTGPERSEEIASRGRLETQQGMADIRGGRPSGTSSAPSTTGKGGSSAAHPVAFGHIEPGNQFPARNDATAPPVPPRTTNTRTIQNTIAM</sequence>
<evidence type="ECO:0000256" key="1">
    <source>
        <dbReference type="SAM" id="MobiDB-lite"/>
    </source>
</evidence>
<name>A0A2A9N7U6_9AGAR</name>
<feature type="region of interest" description="Disordered" evidence="1">
    <location>
        <begin position="1"/>
        <end position="97"/>
    </location>
</feature>
<feature type="compositionally biased region" description="Basic and acidic residues" evidence="1">
    <location>
        <begin position="13"/>
        <end position="24"/>
    </location>
</feature>
<dbReference type="AlphaFoldDB" id="A0A2A9N7U6"/>
<evidence type="ECO:0000313" key="3">
    <source>
        <dbReference type="Proteomes" id="UP000242287"/>
    </source>
</evidence>
<organism evidence="2 3">
    <name type="scientific">Amanita thiersii Skay4041</name>
    <dbReference type="NCBI Taxonomy" id="703135"/>
    <lineage>
        <taxon>Eukaryota</taxon>
        <taxon>Fungi</taxon>
        <taxon>Dikarya</taxon>
        <taxon>Basidiomycota</taxon>
        <taxon>Agaricomycotina</taxon>
        <taxon>Agaricomycetes</taxon>
        <taxon>Agaricomycetidae</taxon>
        <taxon>Agaricales</taxon>
        <taxon>Pluteineae</taxon>
        <taxon>Amanitaceae</taxon>
        <taxon>Amanita</taxon>
    </lineage>
</organism>
<dbReference type="OrthoDB" id="2590867at2759"/>
<gene>
    <name evidence="2" type="ORF">AMATHDRAFT_71250</name>
</gene>
<proteinExistence type="predicted"/>
<feature type="compositionally biased region" description="Low complexity" evidence="1">
    <location>
        <begin position="39"/>
        <end position="56"/>
    </location>
</feature>
<reference evidence="2 3" key="1">
    <citation type="submission" date="2014-02" db="EMBL/GenBank/DDBJ databases">
        <title>Transposable element dynamics among asymbiotic and ectomycorrhizal Amanita fungi.</title>
        <authorList>
            <consortium name="DOE Joint Genome Institute"/>
            <person name="Hess J."/>
            <person name="Skrede I."/>
            <person name="Wolfe B."/>
            <person name="LaButti K."/>
            <person name="Ohm R.A."/>
            <person name="Grigoriev I.V."/>
            <person name="Pringle A."/>
        </authorList>
    </citation>
    <scope>NUCLEOTIDE SEQUENCE [LARGE SCALE GENOMIC DNA]</scope>
    <source>
        <strain evidence="2 3">SKay4041</strain>
    </source>
</reference>
<accession>A0A2A9N7U6</accession>
<evidence type="ECO:0000313" key="2">
    <source>
        <dbReference type="EMBL" id="PFH45668.1"/>
    </source>
</evidence>